<comment type="similarity">
    <text evidence="2">Belongs to the asparagine synthetase family.</text>
</comment>
<name>A0ABM9I8Z2_9GAMM</name>
<dbReference type="EMBL" id="OX458333">
    <property type="protein sequence ID" value="CAI8966106.1"/>
    <property type="molecule type" value="Genomic_DNA"/>
</dbReference>
<dbReference type="Pfam" id="PF13537">
    <property type="entry name" value="GATase_7"/>
    <property type="match status" value="1"/>
</dbReference>
<dbReference type="Proteomes" id="UP001162030">
    <property type="component" value="Chromosome"/>
</dbReference>
<dbReference type="Pfam" id="PF00733">
    <property type="entry name" value="Asn_synthase"/>
    <property type="match status" value="1"/>
</dbReference>
<protein>
    <recommendedName>
        <fullName evidence="3">asparagine synthase (glutamine-hydrolyzing)</fullName>
        <ecNumber evidence="3">6.3.5.4</ecNumber>
    </recommendedName>
</protein>
<evidence type="ECO:0000256" key="4">
    <source>
        <dbReference type="ARBA" id="ARBA00022741"/>
    </source>
</evidence>
<feature type="domain" description="Glutamine amidotransferase type-2" evidence="8">
    <location>
        <begin position="81"/>
        <end position="147"/>
    </location>
</feature>
<keyword evidence="9" id="KW-0436">Ligase</keyword>
<gene>
    <name evidence="9" type="ORF">MSZNOR_4770</name>
</gene>
<feature type="domain" description="Asparagine synthetase" evidence="7">
    <location>
        <begin position="225"/>
        <end position="607"/>
    </location>
</feature>
<comment type="pathway">
    <text evidence="1">Amino-acid biosynthesis; L-asparagine biosynthesis; L-asparagine from L-aspartate (L-Gln route): step 1/1.</text>
</comment>
<sequence length="612" mass="68198">MIMRDVVGWYQSSSDPGTTAEFLDRFRNRSARPDSVRAVTGEKISCVGPEGALYQSDDGSIVAVVVGRPYWKNPRYAEIASSSSVTQSVAEAYRADPDGFLNDLYGGFVLAVIDAGQRKITLALDRIGQRHLYYAATSEGLVFATSADDVVHHPDVKRDLSLQALFDYVYFHHCPSPGSIYANVNKLEGGECLVWCNGSVNRRYYWLPQFTENGGATVEREGAKLLEILAQAVRRETRGVSKVGAFLSGGLDSSTVSGLLARENGGADTFSIGFSVEGYDEIAYARTAAEHFNTRQHEYYVTPDDAVNAIPLVAAGCDEPFGNSSALPAYFCAKLARDHGVERLLGGDGGDELFAGNERYAKQLLFERYWKVPAPFRKALESGLNRVPPALQLGFVRKAGRYIEQAATPLPDRLQDYNFLHRHDVRDIFHPDLLAVVDTSAPLAVQRAYYHRPNGASSLNRMLYLDWKITLHDNDLVKVNRMCELAGVDVAYPMLDDAVIELSCQIPSNAKLKANQLRWFYKRAMRGFLPARIIDKSKHGFGLPFGIWLQNHAALKALAYGSIEQLKGRGYFRTEFLDHAIAMHQSVHAAYYGELIWILMMLELWFQSHGIR</sequence>
<dbReference type="EC" id="6.3.5.4" evidence="3"/>
<dbReference type="Gene3D" id="3.40.50.620">
    <property type="entry name" value="HUPs"/>
    <property type="match status" value="1"/>
</dbReference>
<dbReference type="InterPro" id="IPR017932">
    <property type="entry name" value="GATase_2_dom"/>
</dbReference>
<organism evidence="9 10">
    <name type="scientific">Methylocaldum szegediense</name>
    <dbReference type="NCBI Taxonomy" id="73780"/>
    <lineage>
        <taxon>Bacteria</taxon>
        <taxon>Pseudomonadati</taxon>
        <taxon>Pseudomonadota</taxon>
        <taxon>Gammaproteobacteria</taxon>
        <taxon>Methylococcales</taxon>
        <taxon>Methylococcaceae</taxon>
        <taxon>Methylocaldum</taxon>
    </lineage>
</organism>
<dbReference type="PANTHER" id="PTHR43284">
    <property type="entry name" value="ASPARAGINE SYNTHETASE (GLUTAMINE-HYDROLYZING)"/>
    <property type="match status" value="1"/>
</dbReference>
<evidence type="ECO:0000259" key="8">
    <source>
        <dbReference type="Pfam" id="PF13537"/>
    </source>
</evidence>
<dbReference type="RefSeq" id="WP_235726563.1">
    <property type="nucleotide sequence ID" value="NZ_OX458333.1"/>
</dbReference>
<proteinExistence type="inferred from homology"/>
<accession>A0ABM9I8Z2</accession>
<evidence type="ECO:0000313" key="10">
    <source>
        <dbReference type="Proteomes" id="UP001162030"/>
    </source>
</evidence>
<evidence type="ECO:0000313" key="9">
    <source>
        <dbReference type="EMBL" id="CAI8966106.1"/>
    </source>
</evidence>
<evidence type="ECO:0000256" key="2">
    <source>
        <dbReference type="ARBA" id="ARBA00005752"/>
    </source>
</evidence>
<reference evidence="9 10" key="1">
    <citation type="submission" date="2023-03" db="EMBL/GenBank/DDBJ databases">
        <authorList>
            <person name="Pearce D."/>
        </authorList>
    </citation>
    <scope>NUCLEOTIDE SEQUENCE [LARGE SCALE GENOMIC DNA]</scope>
    <source>
        <strain evidence="9">Msz</strain>
    </source>
</reference>
<dbReference type="InterPro" id="IPR006426">
    <property type="entry name" value="Asn_synth_AEB"/>
</dbReference>
<keyword evidence="10" id="KW-1185">Reference proteome</keyword>
<evidence type="ECO:0000256" key="1">
    <source>
        <dbReference type="ARBA" id="ARBA00005187"/>
    </source>
</evidence>
<dbReference type="InterPro" id="IPR014729">
    <property type="entry name" value="Rossmann-like_a/b/a_fold"/>
</dbReference>
<dbReference type="SUPFAM" id="SSF56235">
    <property type="entry name" value="N-terminal nucleophile aminohydrolases (Ntn hydrolases)"/>
    <property type="match status" value="1"/>
</dbReference>
<dbReference type="CDD" id="cd01991">
    <property type="entry name" value="Asn_synthase_B_C"/>
    <property type="match status" value="1"/>
</dbReference>
<dbReference type="InterPro" id="IPR001962">
    <property type="entry name" value="Asn_synthase"/>
</dbReference>
<dbReference type="PIRSF" id="PIRSF001589">
    <property type="entry name" value="Asn_synthetase_glu-h"/>
    <property type="match status" value="1"/>
</dbReference>
<dbReference type="InterPro" id="IPR051786">
    <property type="entry name" value="ASN_synthetase/amidase"/>
</dbReference>
<evidence type="ECO:0000256" key="3">
    <source>
        <dbReference type="ARBA" id="ARBA00012737"/>
    </source>
</evidence>
<keyword evidence="4" id="KW-0547">Nucleotide-binding</keyword>
<dbReference type="SUPFAM" id="SSF52402">
    <property type="entry name" value="Adenine nucleotide alpha hydrolases-like"/>
    <property type="match status" value="1"/>
</dbReference>
<evidence type="ECO:0000256" key="6">
    <source>
        <dbReference type="ARBA" id="ARBA00048741"/>
    </source>
</evidence>
<comment type="catalytic activity">
    <reaction evidence="6">
        <text>L-aspartate + L-glutamine + ATP + H2O = L-asparagine + L-glutamate + AMP + diphosphate + H(+)</text>
        <dbReference type="Rhea" id="RHEA:12228"/>
        <dbReference type="ChEBI" id="CHEBI:15377"/>
        <dbReference type="ChEBI" id="CHEBI:15378"/>
        <dbReference type="ChEBI" id="CHEBI:29985"/>
        <dbReference type="ChEBI" id="CHEBI:29991"/>
        <dbReference type="ChEBI" id="CHEBI:30616"/>
        <dbReference type="ChEBI" id="CHEBI:33019"/>
        <dbReference type="ChEBI" id="CHEBI:58048"/>
        <dbReference type="ChEBI" id="CHEBI:58359"/>
        <dbReference type="ChEBI" id="CHEBI:456215"/>
        <dbReference type="EC" id="6.3.5.4"/>
    </reaction>
</comment>
<dbReference type="GO" id="GO:0004066">
    <property type="term" value="F:asparagine synthase (glutamine-hydrolyzing) activity"/>
    <property type="evidence" value="ECO:0007669"/>
    <property type="project" value="UniProtKB-EC"/>
</dbReference>
<dbReference type="InterPro" id="IPR029055">
    <property type="entry name" value="Ntn_hydrolases_N"/>
</dbReference>
<evidence type="ECO:0000256" key="5">
    <source>
        <dbReference type="ARBA" id="ARBA00022840"/>
    </source>
</evidence>
<keyword evidence="5" id="KW-0067">ATP-binding</keyword>
<dbReference type="PANTHER" id="PTHR43284:SF1">
    <property type="entry name" value="ASPARAGINE SYNTHETASE"/>
    <property type="match status" value="1"/>
</dbReference>
<evidence type="ECO:0000259" key="7">
    <source>
        <dbReference type="Pfam" id="PF00733"/>
    </source>
</evidence>
<dbReference type="Gene3D" id="3.60.20.10">
    <property type="entry name" value="Glutamine Phosphoribosylpyrophosphate, subunit 1, domain 1"/>
    <property type="match status" value="1"/>
</dbReference>